<dbReference type="OrthoDB" id="2920695at2"/>
<evidence type="ECO:0000313" key="3">
    <source>
        <dbReference type="Proteomes" id="UP000244240"/>
    </source>
</evidence>
<dbReference type="AlphaFoldDB" id="A0A2T6BTC9"/>
<name>A0A2T6BTC9_9BACL</name>
<dbReference type="InterPro" id="IPR058725">
    <property type="entry name" value="YczF"/>
</dbReference>
<keyword evidence="1" id="KW-1133">Transmembrane helix</keyword>
<comment type="caution">
    <text evidence="2">The sequence shown here is derived from an EMBL/GenBank/DDBJ whole genome shotgun (WGS) entry which is preliminary data.</text>
</comment>
<proteinExistence type="predicted"/>
<keyword evidence="3" id="KW-1185">Reference proteome</keyword>
<dbReference type="EMBL" id="QBKR01000012">
    <property type="protein sequence ID" value="PTX59345.1"/>
    <property type="molecule type" value="Genomic_DNA"/>
</dbReference>
<evidence type="ECO:0000256" key="1">
    <source>
        <dbReference type="SAM" id="Phobius"/>
    </source>
</evidence>
<feature type="transmembrane region" description="Helical" evidence="1">
    <location>
        <begin position="45"/>
        <end position="64"/>
    </location>
</feature>
<dbReference type="Proteomes" id="UP000244240">
    <property type="component" value="Unassembled WGS sequence"/>
</dbReference>
<gene>
    <name evidence="2" type="ORF">C8P63_11240</name>
</gene>
<keyword evidence="1" id="KW-0472">Membrane</keyword>
<accession>A0A2T6BTC9</accession>
<keyword evidence="1" id="KW-0812">Transmembrane</keyword>
<reference evidence="2 3" key="1">
    <citation type="submission" date="2018-04" db="EMBL/GenBank/DDBJ databases">
        <title>Genomic Encyclopedia of Archaeal and Bacterial Type Strains, Phase II (KMG-II): from individual species to whole genera.</title>
        <authorList>
            <person name="Goeker M."/>
        </authorList>
    </citation>
    <scope>NUCLEOTIDE SEQUENCE [LARGE SCALE GENOMIC DNA]</scope>
    <source>
        <strain evidence="2 3">DSM 45787</strain>
    </source>
</reference>
<dbReference type="Pfam" id="PF26310">
    <property type="entry name" value="YczF"/>
    <property type="match status" value="1"/>
</dbReference>
<protein>
    <submittedName>
        <fullName evidence="2">Uncharacterized protein</fullName>
    </submittedName>
</protein>
<evidence type="ECO:0000313" key="2">
    <source>
        <dbReference type="EMBL" id="PTX59345.1"/>
    </source>
</evidence>
<dbReference type="RefSeq" id="WP_108023630.1">
    <property type="nucleotide sequence ID" value="NZ_QBKR01000012.1"/>
</dbReference>
<organism evidence="2 3">
    <name type="scientific">Melghirimyces profundicolus</name>
    <dbReference type="NCBI Taxonomy" id="1242148"/>
    <lineage>
        <taxon>Bacteria</taxon>
        <taxon>Bacillati</taxon>
        <taxon>Bacillota</taxon>
        <taxon>Bacilli</taxon>
        <taxon>Bacillales</taxon>
        <taxon>Thermoactinomycetaceae</taxon>
        <taxon>Melghirimyces</taxon>
    </lineage>
</organism>
<sequence>MKVLLVSLLMFLLLVAVTLWMDWIQGLPVQEMLFRLRNPFWVMDPVEFLTTIGLLALPVIRLVWNRFKKGNGKARTWE</sequence>